<dbReference type="InterPro" id="IPR016024">
    <property type="entry name" value="ARM-type_fold"/>
</dbReference>
<protein>
    <recommendedName>
        <fullName evidence="4">BRCT domain-containing protein</fullName>
    </recommendedName>
</protein>
<dbReference type="CDD" id="cd17748">
    <property type="entry name" value="BRCT_DNA_ligase_like"/>
    <property type="match status" value="1"/>
</dbReference>
<evidence type="ECO:0000256" key="1">
    <source>
        <dbReference type="SAM" id="MobiDB-lite"/>
    </source>
</evidence>
<proteinExistence type="predicted"/>
<dbReference type="SUPFAM" id="SSF52113">
    <property type="entry name" value="BRCT domain"/>
    <property type="match status" value="1"/>
</dbReference>
<dbReference type="RefSeq" id="WP_267775606.1">
    <property type="nucleotide sequence ID" value="NZ_JAPNKE010000002.1"/>
</dbReference>
<sequence>MALELSLDDIRRAWDSRDPELSTLIVSLANAADPRPDKPPREGALTYATFTQQLTSWKFTRSKPQERARYRIDSMRALEAKDAETPLPPRLRLHEVLLDLWQRSAGAYERAALLDAIQKVPLRWGPWRGLKQIFKEAEAKGDVEILGALAVRFDHAYATKQRKVGEISRHTLGYLVRRAWRYLRRLGEAAAPAYVDAAAAVLRHYEDSTTWQNTWVYNHILHHETKKYTRRNFKLYRSGALQLNERAFAELWRRTPRPVLQLLERARSEQVRKFAVQALKTDFRANLREVEAPWAARLIAVGSATVDEFVIWLLGNVPKFDQGSFRELGLHEPVLQLLDSRADAARAYAANYARTHARDLALDRLILLANNSNAEVRKLVADLLGDRDPRKDIGLDAWGRLLGTQHGHDLAVAALRKHFSARELTPAWFTDRLLDSRQKVFAFASDLLTKVHTYKSLGAEYFRDLLDDPRISANATNFALDALSRFPGEELGKDFLARMVLHPYARQTLLKWISEEKIKAEDIDAGFWRAASFQPTWDEDKWIAELIASGRPWARELKFDEGLAATALGFLSDVRRFRPSQLGFDWLMQLALRPEPQYRGFALEYMTKALVPADFAPKQEEAPKAEAKAGKAKAIDLGGKTFLFTGKLATMKRDDAEEKVTTAKGKNAGSVTAKLDYLVIGDDGSPLYGQGRKGSKQVAAEKLVEKGAPIKIISETAFLQMLAGEQRNFSGDSVQAGCERLWEMATGPGPADAPQADFARQYIRRHHPDISLALTDRPVDPGAEIPAEFLSWARVKPLLTDSRAPVRQFGLDLARWELARWSPPLSELLGVVESAYSEVREFIAKALFAEDNADNKRFRIDPTTLTPAAVYPFCESLVPEVRAIGMGLVRRDARLAIPEELFRLSESPDRHVVAFVVRTIWHLYRDRGITGGWKPAPRPEQKAAPGPKPSAGATAKKAEIEPPEGPGAPARPSGLPAPGEALRDFMRRLLFTIPPTKPSAEAKQADAEDVAAPVEHAPKARKLRPLPARKAKLALVEAMRDLAEADAAFAALAGPVLVEFMGSRGASERAACLVALARVGAAHPDLKLSPEAA</sequence>
<reference evidence="2" key="1">
    <citation type="submission" date="2022-11" db="EMBL/GenBank/DDBJ databases">
        <title>Minimal conservation of predation-associated metabolite biosynthetic gene clusters underscores biosynthetic potential of Myxococcota including descriptions for ten novel species: Archangium lansinium sp. nov., Myxococcus landrumus sp. nov., Nannocystis bai.</title>
        <authorList>
            <person name="Ahearne A."/>
            <person name="Stevens C."/>
            <person name="Phillips K."/>
        </authorList>
    </citation>
    <scope>NUCLEOTIDE SEQUENCE</scope>
    <source>
        <strain evidence="2">Na p29</strain>
    </source>
</reference>
<dbReference type="Proteomes" id="UP001150924">
    <property type="component" value="Unassembled WGS sequence"/>
</dbReference>
<comment type="caution">
    <text evidence="2">The sequence shown here is derived from an EMBL/GenBank/DDBJ whole genome shotgun (WGS) entry which is preliminary data.</text>
</comment>
<name>A0A9X3EZ82_9BACT</name>
<dbReference type="InterPro" id="IPR036420">
    <property type="entry name" value="BRCT_dom_sf"/>
</dbReference>
<gene>
    <name evidence="2" type="ORF">OV079_43350</name>
</gene>
<evidence type="ECO:0000313" key="2">
    <source>
        <dbReference type="EMBL" id="MCY1012260.1"/>
    </source>
</evidence>
<evidence type="ECO:0008006" key="4">
    <source>
        <dbReference type="Google" id="ProtNLM"/>
    </source>
</evidence>
<dbReference type="SUPFAM" id="SSF48371">
    <property type="entry name" value="ARM repeat"/>
    <property type="match status" value="1"/>
</dbReference>
<dbReference type="AlphaFoldDB" id="A0A9X3EZ82"/>
<evidence type="ECO:0000313" key="3">
    <source>
        <dbReference type="Proteomes" id="UP001150924"/>
    </source>
</evidence>
<accession>A0A9X3EZ82</accession>
<keyword evidence="3" id="KW-1185">Reference proteome</keyword>
<dbReference type="EMBL" id="JAPNKE010000002">
    <property type="protein sequence ID" value="MCY1012260.1"/>
    <property type="molecule type" value="Genomic_DNA"/>
</dbReference>
<feature type="region of interest" description="Disordered" evidence="1">
    <location>
        <begin position="931"/>
        <end position="978"/>
    </location>
</feature>
<dbReference type="Gene3D" id="3.40.50.10190">
    <property type="entry name" value="BRCT domain"/>
    <property type="match status" value="1"/>
</dbReference>
<feature type="compositionally biased region" description="Low complexity" evidence="1">
    <location>
        <begin position="942"/>
        <end position="955"/>
    </location>
</feature>
<organism evidence="2 3">
    <name type="scientific">Nannocystis pusilla</name>
    <dbReference type="NCBI Taxonomy" id="889268"/>
    <lineage>
        <taxon>Bacteria</taxon>
        <taxon>Pseudomonadati</taxon>
        <taxon>Myxococcota</taxon>
        <taxon>Polyangia</taxon>
        <taxon>Nannocystales</taxon>
        <taxon>Nannocystaceae</taxon>
        <taxon>Nannocystis</taxon>
    </lineage>
</organism>